<feature type="compositionally biased region" description="Basic and acidic residues" evidence="1">
    <location>
        <begin position="9"/>
        <end position="23"/>
    </location>
</feature>
<accession>A0A382IQT1</accession>
<reference evidence="2" key="1">
    <citation type="submission" date="2018-05" db="EMBL/GenBank/DDBJ databases">
        <authorList>
            <person name="Lanie J.A."/>
            <person name="Ng W.-L."/>
            <person name="Kazmierczak K.M."/>
            <person name="Andrzejewski T.M."/>
            <person name="Davidsen T.M."/>
            <person name="Wayne K.J."/>
            <person name="Tettelin H."/>
            <person name="Glass J.I."/>
            <person name="Rusch D."/>
            <person name="Podicherti R."/>
            <person name="Tsui H.-C.T."/>
            <person name="Winkler M.E."/>
        </authorList>
    </citation>
    <scope>NUCLEOTIDE SEQUENCE</scope>
</reference>
<name>A0A382IQT1_9ZZZZ</name>
<proteinExistence type="predicted"/>
<evidence type="ECO:0000313" key="2">
    <source>
        <dbReference type="EMBL" id="SVC01223.1"/>
    </source>
</evidence>
<organism evidence="2">
    <name type="scientific">marine metagenome</name>
    <dbReference type="NCBI Taxonomy" id="408172"/>
    <lineage>
        <taxon>unclassified sequences</taxon>
        <taxon>metagenomes</taxon>
        <taxon>ecological metagenomes</taxon>
    </lineage>
</organism>
<sequence>MYAALKADSQVRGDQAKDSDFRGRFKALMNPENASPHPAAEVYTGTSTSPSSWLSGEL</sequence>
<dbReference type="EMBL" id="UINC01068526">
    <property type="protein sequence ID" value="SVC01223.1"/>
    <property type="molecule type" value="Genomic_DNA"/>
</dbReference>
<dbReference type="AlphaFoldDB" id="A0A382IQT1"/>
<gene>
    <name evidence="2" type="ORF">METZ01_LOCUS254077</name>
</gene>
<evidence type="ECO:0000256" key="1">
    <source>
        <dbReference type="SAM" id="MobiDB-lite"/>
    </source>
</evidence>
<feature type="compositionally biased region" description="Polar residues" evidence="1">
    <location>
        <begin position="44"/>
        <end position="58"/>
    </location>
</feature>
<feature type="region of interest" description="Disordered" evidence="1">
    <location>
        <begin position="1"/>
        <end position="58"/>
    </location>
</feature>
<protein>
    <submittedName>
        <fullName evidence="2">Uncharacterized protein</fullName>
    </submittedName>
</protein>